<keyword evidence="1" id="KW-1133">Transmembrane helix</keyword>
<reference evidence="2 3" key="1">
    <citation type="submission" date="2019-03" db="EMBL/GenBank/DDBJ databases">
        <title>Deep-cultivation of Planctomycetes and their phenomic and genomic characterization uncovers novel biology.</title>
        <authorList>
            <person name="Wiegand S."/>
            <person name="Jogler M."/>
            <person name="Boedeker C."/>
            <person name="Pinto D."/>
            <person name="Vollmers J."/>
            <person name="Rivas-Marin E."/>
            <person name="Kohn T."/>
            <person name="Peeters S.H."/>
            <person name="Heuer A."/>
            <person name="Rast P."/>
            <person name="Oberbeckmann S."/>
            <person name="Bunk B."/>
            <person name="Jeske O."/>
            <person name="Meyerdierks A."/>
            <person name="Storesund J.E."/>
            <person name="Kallscheuer N."/>
            <person name="Luecker S."/>
            <person name="Lage O.M."/>
            <person name="Pohl T."/>
            <person name="Merkel B.J."/>
            <person name="Hornburger P."/>
            <person name="Mueller R.-W."/>
            <person name="Bruemmer F."/>
            <person name="Labrenz M."/>
            <person name="Spormann A.M."/>
            <person name="Op den Camp H."/>
            <person name="Overmann J."/>
            <person name="Amann R."/>
            <person name="Jetten M.S.M."/>
            <person name="Mascher T."/>
            <person name="Medema M.H."/>
            <person name="Devos D.P."/>
            <person name="Kaster A.-K."/>
            <person name="Ovreas L."/>
            <person name="Rohde M."/>
            <person name="Galperin M.Y."/>
            <person name="Jogler C."/>
        </authorList>
    </citation>
    <scope>NUCLEOTIDE SEQUENCE [LARGE SCALE GENOMIC DNA]</scope>
    <source>
        <strain evidence="2 3">V144</strain>
    </source>
</reference>
<dbReference type="KEGG" id="gaw:V144x_35520"/>
<accession>A0A517VYI5</accession>
<gene>
    <name evidence="2" type="ORF">V144x_35520</name>
</gene>
<evidence type="ECO:0000313" key="2">
    <source>
        <dbReference type="EMBL" id="QDT98068.1"/>
    </source>
</evidence>
<dbReference type="RefSeq" id="WP_144986426.1">
    <property type="nucleotide sequence ID" value="NZ_CP037920.1"/>
</dbReference>
<keyword evidence="1" id="KW-0472">Membrane</keyword>
<organism evidence="2 3">
    <name type="scientific">Gimesia aquarii</name>
    <dbReference type="NCBI Taxonomy" id="2527964"/>
    <lineage>
        <taxon>Bacteria</taxon>
        <taxon>Pseudomonadati</taxon>
        <taxon>Planctomycetota</taxon>
        <taxon>Planctomycetia</taxon>
        <taxon>Planctomycetales</taxon>
        <taxon>Planctomycetaceae</taxon>
        <taxon>Gimesia</taxon>
    </lineage>
</organism>
<evidence type="ECO:0000256" key="1">
    <source>
        <dbReference type="SAM" id="Phobius"/>
    </source>
</evidence>
<dbReference type="EMBL" id="CP037920">
    <property type="protein sequence ID" value="QDT98068.1"/>
    <property type="molecule type" value="Genomic_DNA"/>
</dbReference>
<protein>
    <submittedName>
        <fullName evidence="2">Uncharacterized protein</fullName>
    </submittedName>
</protein>
<sequence>MSEIYSEDQRLIYQTCPCCKADIEREAEECLFCDFDFRRAQVENGLLETKDNSTSYFTMFIVNLLMSMISIFVASMDSPSQKNAAAYKSVISENDQELFTKFMIKHDKSVPLEIKTLIDREEIPTHVKIVSVTVSYQKPSTTPYTKTLFNKGEFDPLERFRVPQPKQ</sequence>
<keyword evidence="1" id="KW-0812">Transmembrane</keyword>
<dbReference type="Proteomes" id="UP000318704">
    <property type="component" value="Chromosome"/>
</dbReference>
<dbReference type="AlphaFoldDB" id="A0A517VYI5"/>
<evidence type="ECO:0000313" key="3">
    <source>
        <dbReference type="Proteomes" id="UP000318704"/>
    </source>
</evidence>
<proteinExistence type="predicted"/>
<name>A0A517VYI5_9PLAN</name>
<feature type="transmembrane region" description="Helical" evidence="1">
    <location>
        <begin position="56"/>
        <end position="74"/>
    </location>
</feature>